<accession>A0AA38HKW6</accession>
<organism evidence="1 2">
    <name type="scientific">Zophobas morio</name>
    <dbReference type="NCBI Taxonomy" id="2755281"/>
    <lineage>
        <taxon>Eukaryota</taxon>
        <taxon>Metazoa</taxon>
        <taxon>Ecdysozoa</taxon>
        <taxon>Arthropoda</taxon>
        <taxon>Hexapoda</taxon>
        <taxon>Insecta</taxon>
        <taxon>Pterygota</taxon>
        <taxon>Neoptera</taxon>
        <taxon>Endopterygota</taxon>
        <taxon>Coleoptera</taxon>
        <taxon>Polyphaga</taxon>
        <taxon>Cucujiformia</taxon>
        <taxon>Tenebrionidae</taxon>
        <taxon>Zophobas</taxon>
    </lineage>
</organism>
<evidence type="ECO:0000313" key="2">
    <source>
        <dbReference type="Proteomes" id="UP001168821"/>
    </source>
</evidence>
<dbReference type="AlphaFoldDB" id="A0AA38HKW6"/>
<dbReference type="EMBL" id="JALNTZ010001104">
    <property type="protein sequence ID" value="KAJ3628704.1"/>
    <property type="molecule type" value="Genomic_DNA"/>
</dbReference>
<sequence length="107" mass="12464">MDTLPSIPFPRYDFRGRTLLLVSYSVDKFISETVDFLVALLRTDRDAVHRTGLALSLATVIKLCRRTAEWTRKRTVVVILHLLEYVLLYYASYLLFEMQLIVIIIVN</sequence>
<name>A0AA38HKW6_9CUCU</name>
<comment type="caution">
    <text evidence="1">The sequence shown here is derived from an EMBL/GenBank/DDBJ whole genome shotgun (WGS) entry which is preliminary data.</text>
</comment>
<proteinExistence type="predicted"/>
<dbReference type="Proteomes" id="UP001168821">
    <property type="component" value="Unassembled WGS sequence"/>
</dbReference>
<protein>
    <submittedName>
        <fullName evidence="1">Uncharacterized protein</fullName>
    </submittedName>
</protein>
<keyword evidence="2" id="KW-1185">Reference proteome</keyword>
<reference evidence="1" key="1">
    <citation type="journal article" date="2023" name="G3 (Bethesda)">
        <title>Whole genome assemblies of Zophobas morio and Tenebrio molitor.</title>
        <authorList>
            <person name="Kaur S."/>
            <person name="Stinson S.A."/>
            <person name="diCenzo G.C."/>
        </authorList>
    </citation>
    <scope>NUCLEOTIDE SEQUENCE</scope>
    <source>
        <strain evidence="1">QUZm001</strain>
    </source>
</reference>
<gene>
    <name evidence="1" type="ORF">Zmor_003945</name>
</gene>
<evidence type="ECO:0000313" key="1">
    <source>
        <dbReference type="EMBL" id="KAJ3628704.1"/>
    </source>
</evidence>